<keyword evidence="7 8" id="KW-0472">Membrane</keyword>
<dbReference type="OrthoDB" id="16233at2759"/>
<gene>
    <name evidence="9" type="ORF">EIN_428120</name>
</gene>
<feature type="transmembrane region" description="Helical" evidence="8">
    <location>
        <begin position="108"/>
        <end position="126"/>
    </location>
</feature>
<keyword evidence="6 8" id="KW-1133">Transmembrane helix</keyword>
<dbReference type="OMA" id="DFMFWTN"/>
<proteinExistence type="inferred from homology"/>
<dbReference type="RefSeq" id="XP_004261907.1">
    <property type="nucleotide sequence ID" value="XM_004261859.1"/>
</dbReference>
<evidence type="ECO:0000256" key="7">
    <source>
        <dbReference type="ARBA" id="ARBA00023136"/>
    </source>
</evidence>
<dbReference type="GO" id="GO:0005460">
    <property type="term" value="F:UDP-glucose transmembrane transporter activity"/>
    <property type="evidence" value="ECO:0007669"/>
    <property type="project" value="TreeGrafter"/>
</dbReference>
<feature type="transmembrane region" description="Helical" evidence="8">
    <location>
        <begin position="237"/>
        <end position="258"/>
    </location>
</feature>
<dbReference type="Pfam" id="PF08449">
    <property type="entry name" value="UAA"/>
    <property type="match status" value="1"/>
</dbReference>
<dbReference type="GO" id="GO:0005459">
    <property type="term" value="F:UDP-galactose transmembrane transporter activity"/>
    <property type="evidence" value="ECO:0007669"/>
    <property type="project" value="TreeGrafter"/>
</dbReference>
<dbReference type="InterPro" id="IPR037185">
    <property type="entry name" value="EmrE-like"/>
</dbReference>
<organism evidence="9 10">
    <name type="scientific">Entamoeba invadens IP1</name>
    <dbReference type="NCBI Taxonomy" id="370355"/>
    <lineage>
        <taxon>Eukaryota</taxon>
        <taxon>Amoebozoa</taxon>
        <taxon>Evosea</taxon>
        <taxon>Archamoebae</taxon>
        <taxon>Mastigamoebida</taxon>
        <taxon>Entamoebidae</taxon>
        <taxon>Entamoeba</taxon>
    </lineage>
</organism>
<feature type="transmembrane region" description="Helical" evidence="8">
    <location>
        <begin position="292"/>
        <end position="310"/>
    </location>
</feature>
<evidence type="ECO:0000256" key="8">
    <source>
        <dbReference type="SAM" id="Phobius"/>
    </source>
</evidence>
<dbReference type="InterPro" id="IPR013657">
    <property type="entry name" value="SCL35B1-4/HUT1"/>
</dbReference>
<feature type="transmembrane region" description="Helical" evidence="8">
    <location>
        <begin position="133"/>
        <end position="153"/>
    </location>
</feature>
<feature type="transmembrane region" description="Helical" evidence="8">
    <location>
        <begin position="81"/>
        <end position="102"/>
    </location>
</feature>
<dbReference type="PANTHER" id="PTHR10778">
    <property type="entry name" value="SOLUTE CARRIER FAMILY 35 MEMBER B"/>
    <property type="match status" value="1"/>
</dbReference>
<dbReference type="SUPFAM" id="SSF103481">
    <property type="entry name" value="Multidrug resistance efflux transporter EmrE"/>
    <property type="match status" value="1"/>
</dbReference>
<evidence type="ECO:0000256" key="6">
    <source>
        <dbReference type="ARBA" id="ARBA00022989"/>
    </source>
</evidence>
<dbReference type="GeneID" id="14894266"/>
<reference evidence="9 10" key="1">
    <citation type="submission" date="2012-10" db="EMBL/GenBank/DDBJ databases">
        <authorList>
            <person name="Zafar N."/>
            <person name="Inman J."/>
            <person name="Hall N."/>
            <person name="Lorenzi H."/>
            <person name="Caler E."/>
        </authorList>
    </citation>
    <scope>NUCLEOTIDE SEQUENCE [LARGE SCALE GENOMIC DNA]</scope>
    <source>
        <strain evidence="9 10">IP1</strain>
    </source>
</reference>
<dbReference type="PANTHER" id="PTHR10778:SF10">
    <property type="entry name" value="SOLUTE CARRIER FAMILY 35 MEMBER B1"/>
    <property type="match status" value="1"/>
</dbReference>
<evidence type="ECO:0000256" key="1">
    <source>
        <dbReference type="ARBA" id="ARBA00004477"/>
    </source>
</evidence>
<accession>A0A0A1UEW1</accession>
<dbReference type="GO" id="GO:0005789">
    <property type="term" value="C:endoplasmic reticulum membrane"/>
    <property type="evidence" value="ECO:0007669"/>
    <property type="project" value="UniProtKB-SubCell"/>
</dbReference>
<name>A0A0A1UEW1_ENTIV</name>
<evidence type="ECO:0000256" key="2">
    <source>
        <dbReference type="ARBA" id="ARBA00010694"/>
    </source>
</evidence>
<dbReference type="AlphaFoldDB" id="A0A0A1UEW1"/>
<evidence type="ECO:0000256" key="3">
    <source>
        <dbReference type="ARBA" id="ARBA00022448"/>
    </source>
</evidence>
<feature type="transmembrane region" description="Helical" evidence="8">
    <location>
        <begin position="165"/>
        <end position="184"/>
    </location>
</feature>
<feature type="transmembrane region" description="Helical" evidence="8">
    <location>
        <begin position="7"/>
        <end position="28"/>
    </location>
</feature>
<keyword evidence="3" id="KW-0813">Transport</keyword>
<dbReference type="Proteomes" id="UP000014680">
    <property type="component" value="Unassembled WGS sequence"/>
</dbReference>
<comment type="subcellular location">
    <subcellularLocation>
        <location evidence="1">Endoplasmic reticulum membrane</location>
        <topology evidence="1">Multi-pass membrane protein</topology>
    </subcellularLocation>
</comment>
<comment type="similarity">
    <text evidence="2">Belongs to the nucleotide-sugar transporter family. SLC35B subfamily.</text>
</comment>
<keyword evidence="10" id="KW-1185">Reference proteome</keyword>
<dbReference type="GO" id="GO:0000139">
    <property type="term" value="C:Golgi membrane"/>
    <property type="evidence" value="ECO:0007669"/>
    <property type="project" value="TreeGrafter"/>
</dbReference>
<evidence type="ECO:0000256" key="5">
    <source>
        <dbReference type="ARBA" id="ARBA00022824"/>
    </source>
</evidence>
<feature type="transmembrane region" description="Helical" evidence="8">
    <location>
        <begin position="205"/>
        <end position="231"/>
    </location>
</feature>
<sequence>MASLRSNFDILITAVLLVSSFLSVSFISEYLTREPFTAEKIKFTGTSSLVLAQALFSACAGLILMKVFHEEYSGHFPKKEFILLSQTYCGAMFFSNKALLYIDYPTHLITKLFKPVTVLLFTIFFTKKYTMRQIVFSSITFFGVFLFTSEKIFNLKKTDTEYTSASYFFGLFLILMSLLADGIASSEEDIVTHTYHVPTFRVMAYSNLFAVPTFLVISLVTGDLAQVFYFIRNDFEFSLIILCFVTCSVLGQFLIYRLIHLANTLLLTAVTNTRKIVTMVISVLFFHHPISMIQIIAACIVFGSLFADIMTRKPHNKEKEITDEKKEN</sequence>
<evidence type="ECO:0000313" key="10">
    <source>
        <dbReference type="Proteomes" id="UP000014680"/>
    </source>
</evidence>
<evidence type="ECO:0000256" key="4">
    <source>
        <dbReference type="ARBA" id="ARBA00022692"/>
    </source>
</evidence>
<keyword evidence="5" id="KW-0256">Endoplasmic reticulum</keyword>
<dbReference type="EMBL" id="KB206168">
    <property type="protein sequence ID" value="ELP95136.1"/>
    <property type="molecule type" value="Genomic_DNA"/>
</dbReference>
<feature type="transmembrane region" description="Helical" evidence="8">
    <location>
        <begin position="48"/>
        <end position="69"/>
    </location>
</feature>
<dbReference type="VEuPathDB" id="AmoebaDB:EIN_428120"/>
<evidence type="ECO:0000313" key="9">
    <source>
        <dbReference type="EMBL" id="ELP95136.1"/>
    </source>
</evidence>
<dbReference type="KEGG" id="eiv:EIN_428120"/>
<protein>
    <submittedName>
        <fullName evidence="9">UDP-galactose transporter, putative</fullName>
    </submittedName>
</protein>
<keyword evidence="4 8" id="KW-0812">Transmembrane</keyword>